<evidence type="ECO:0000256" key="6">
    <source>
        <dbReference type="ARBA" id="ARBA00044065"/>
    </source>
</evidence>
<dbReference type="AlphaFoldDB" id="A0A2U1CVY4"/>
<dbReference type="SUPFAM" id="SSF51735">
    <property type="entry name" value="NAD(P)-binding Rossmann-fold domains"/>
    <property type="match status" value="1"/>
</dbReference>
<evidence type="ECO:0000256" key="3">
    <source>
        <dbReference type="ARBA" id="ARBA00043812"/>
    </source>
</evidence>
<comment type="catalytic activity">
    <reaction evidence="10">
        <text>3-hydroxypropanoate + NADP(+) = 3-oxopropanoate + NADPH + H(+)</text>
        <dbReference type="Rhea" id="RHEA:26438"/>
        <dbReference type="ChEBI" id="CHEBI:15378"/>
        <dbReference type="ChEBI" id="CHEBI:16510"/>
        <dbReference type="ChEBI" id="CHEBI:33190"/>
        <dbReference type="ChEBI" id="CHEBI:57783"/>
        <dbReference type="ChEBI" id="CHEBI:58349"/>
        <dbReference type="EC" id="1.1.1.298"/>
    </reaction>
</comment>
<evidence type="ECO:0000313" key="13">
    <source>
        <dbReference type="Proteomes" id="UP000245887"/>
    </source>
</evidence>
<comment type="similarity">
    <text evidence="1 11">Belongs to the short-chain dehydrogenases/reductases (SDR) family.</text>
</comment>
<evidence type="ECO:0000256" key="1">
    <source>
        <dbReference type="ARBA" id="ARBA00006484"/>
    </source>
</evidence>
<dbReference type="InterPro" id="IPR002347">
    <property type="entry name" value="SDR_fam"/>
</dbReference>
<evidence type="ECO:0000256" key="7">
    <source>
        <dbReference type="ARBA" id="ARBA00044271"/>
    </source>
</evidence>
<dbReference type="Gene3D" id="3.40.50.720">
    <property type="entry name" value="NAD(P)-binding Rossmann-like Domain"/>
    <property type="match status" value="1"/>
</dbReference>
<accession>A0A2U1CVY4</accession>
<dbReference type="PANTHER" id="PTHR43086:SF3">
    <property type="entry name" value="NADP-DEPENDENT 3-HYDROXY ACID DEHYDROGENASE YDFG"/>
    <property type="match status" value="1"/>
</dbReference>
<comment type="catalytic activity">
    <reaction evidence="3">
        <text>L-allo-threonine + NADP(+) = aminoacetone + CO2 + NADPH</text>
        <dbReference type="Rhea" id="RHEA:43524"/>
        <dbReference type="ChEBI" id="CHEBI:16526"/>
        <dbReference type="ChEBI" id="CHEBI:57783"/>
        <dbReference type="ChEBI" id="CHEBI:58320"/>
        <dbReference type="ChEBI" id="CHEBI:58349"/>
        <dbReference type="ChEBI" id="CHEBI:58585"/>
        <dbReference type="EC" id="1.1.1.381"/>
    </reaction>
</comment>
<dbReference type="EC" id="1.1.1.381" evidence="5"/>
<evidence type="ECO:0000313" key="12">
    <source>
        <dbReference type="EMBL" id="PVY75808.1"/>
    </source>
</evidence>
<evidence type="ECO:0000256" key="9">
    <source>
        <dbReference type="ARBA" id="ARBA00045650"/>
    </source>
</evidence>
<dbReference type="EMBL" id="QEKQ01000006">
    <property type="protein sequence ID" value="PVY75808.1"/>
    <property type="molecule type" value="Genomic_DNA"/>
</dbReference>
<reference evidence="12 13" key="1">
    <citation type="submission" date="2018-04" db="EMBL/GenBank/DDBJ databases">
        <title>Genomic Encyclopedia of Type Strains, Phase IV (KMG-IV): sequencing the most valuable type-strain genomes for metagenomic binning, comparative biology and taxonomic classification.</title>
        <authorList>
            <person name="Goeker M."/>
        </authorList>
    </citation>
    <scope>NUCLEOTIDE SEQUENCE [LARGE SCALE GENOMIC DNA]</scope>
    <source>
        <strain evidence="12 13">DSM 28688</strain>
    </source>
</reference>
<dbReference type="Pfam" id="PF00106">
    <property type="entry name" value="adh_short"/>
    <property type="match status" value="1"/>
</dbReference>
<dbReference type="GO" id="GO:0035527">
    <property type="term" value="F:3-hydroxypropionate dehydrogenase (NADP+) activity"/>
    <property type="evidence" value="ECO:0007669"/>
    <property type="project" value="UniProtKB-EC"/>
</dbReference>
<dbReference type="EC" id="1.1.1.298" evidence="4"/>
<sequence length="266" mass="28335">MPLPQPTPDARAVITGASSGIGERLAHELAQRGHSLMLVARRVDKLETLAEQLQTEHGVTVDLRPCDLTDREARATLREELANQTVSVLCNNAGFATFGKLWKSDPERERQEVELNVAAVQDLTMAVLPGMVSRGAGAVLIVGSTAGIQPLPGAATYSATKAFANTFSEAVHSELQGTGVTCTLLAPGPVHTEFMQAANVPKAEHQVPGWAWLTADQVARSAVAGLENGQRTVVPGALAKLFLHSGRHTPRSLLLPLVRRTLNRIG</sequence>
<comment type="caution">
    <text evidence="12">The sequence shown here is derived from an EMBL/GenBank/DDBJ whole genome shotgun (WGS) entry which is preliminary data.</text>
</comment>
<dbReference type="PIRSF" id="PIRSF000126">
    <property type="entry name" value="11-beta-HSD1"/>
    <property type="match status" value="1"/>
</dbReference>
<dbReference type="InterPro" id="IPR036291">
    <property type="entry name" value="NAD(P)-bd_dom_sf"/>
</dbReference>
<evidence type="ECO:0000256" key="11">
    <source>
        <dbReference type="RuleBase" id="RU000363"/>
    </source>
</evidence>
<evidence type="ECO:0000256" key="8">
    <source>
        <dbReference type="ARBA" id="ARBA00044349"/>
    </source>
</evidence>
<evidence type="ECO:0000256" key="2">
    <source>
        <dbReference type="ARBA" id="ARBA00023002"/>
    </source>
</evidence>
<protein>
    <recommendedName>
        <fullName evidence="6">NADP-dependent 3-hydroxy acid dehydrogenase YdfG</fullName>
        <ecNumber evidence="4">1.1.1.298</ecNumber>
        <ecNumber evidence="5">1.1.1.381</ecNumber>
    </recommendedName>
    <alternativeName>
        <fullName evidence="8">L-allo-threonine dehydrogenase</fullName>
    </alternativeName>
    <alternativeName>
        <fullName evidence="7">Malonic semialdehyde reductase</fullName>
    </alternativeName>
</protein>
<name>A0A2U1CVY4_9GAMM</name>
<dbReference type="InterPro" id="IPR020904">
    <property type="entry name" value="Sc_DH/Rdtase_CS"/>
</dbReference>
<dbReference type="PRINTS" id="PR00080">
    <property type="entry name" value="SDRFAMILY"/>
</dbReference>
<keyword evidence="2" id="KW-0560">Oxidoreductase</keyword>
<dbReference type="OrthoDB" id="9810734at2"/>
<organism evidence="12 13">
    <name type="scientific">Tamilnaduibacter salinus</name>
    <dbReference type="NCBI Taxonomy" id="1484056"/>
    <lineage>
        <taxon>Bacteria</taxon>
        <taxon>Pseudomonadati</taxon>
        <taxon>Pseudomonadota</taxon>
        <taxon>Gammaproteobacteria</taxon>
        <taxon>Pseudomonadales</taxon>
        <taxon>Marinobacteraceae</taxon>
        <taxon>Tamilnaduibacter</taxon>
    </lineage>
</organism>
<dbReference type="Proteomes" id="UP000245887">
    <property type="component" value="Unassembled WGS sequence"/>
</dbReference>
<comment type="function">
    <text evidence="9">NADP-dependent dehydrogenase with broad substrate specificity acting on 3-hydroxy acids. Catalyzes the NADP-dependent oxidation of L-allo-threonine to L-2-amino-3-keto-butyrate, which is spontaneously decarboxylated into aminoacetone. Also acts on D-threonine, L-serine, D-serine, D-3-hydroxyisobutyrate, L-3-hydroxyisobutyrate, D-glycerate and L-glycerate. Able to catalyze the reduction of the malonic semialdehyde to 3-hydroxypropionic acid. YdfG is apparently supplementing RutE, the presumed malonic semialdehyde reductase involved in pyrimidine degradation since both are able to detoxify malonic semialdehyde.</text>
</comment>
<evidence type="ECO:0000256" key="4">
    <source>
        <dbReference type="ARBA" id="ARBA00044050"/>
    </source>
</evidence>
<evidence type="ECO:0000256" key="10">
    <source>
        <dbReference type="ARBA" id="ARBA00047274"/>
    </source>
</evidence>
<proteinExistence type="inferred from homology"/>
<evidence type="ECO:0000256" key="5">
    <source>
        <dbReference type="ARBA" id="ARBA00044059"/>
    </source>
</evidence>
<dbReference type="RefSeq" id="WP_116919289.1">
    <property type="nucleotide sequence ID" value="NZ_QEKQ01000006.1"/>
</dbReference>
<dbReference type="PROSITE" id="PS00061">
    <property type="entry name" value="ADH_SHORT"/>
    <property type="match status" value="1"/>
</dbReference>
<gene>
    <name evidence="12" type="ORF">C8D92_10668</name>
</gene>
<dbReference type="PRINTS" id="PR00081">
    <property type="entry name" value="GDHRDH"/>
</dbReference>
<dbReference type="PANTHER" id="PTHR43086">
    <property type="entry name" value="VERY-LONG-CHAIN 3-OXOOACYL-COA REDUCTASE"/>
    <property type="match status" value="1"/>
</dbReference>